<proteinExistence type="predicted"/>
<comment type="caution">
    <text evidence="2">The sequence shown here is derived from an EMBL/GenBank/DDBJ whole genome shotgun (WGS) entry which is preliminary data.</text>
</comment>
<reference evidence="2" key="1">
    <citation type="submission" date="2020-10" db="EMBL/GenBank/DDBJ databases">
        <authorList>
            <person name="Gilroy R."/>
        </authorList>
    </citation>
    <scope>NUCLEOTIDE SEQUENCE</scope>
    <source>
        <strain evidence="2">CHK183-6373</strain>
    </source>
</reference>
<feature type="chain" id="PRO_5038932447" evidence="1">
    <location>
        <begin position="20"/>
        <end position="442"/>
    </location>
</feature>
<feature type="signal peptide" evidence="1">
    <location>
        <begin position="1"/>
        <end position="19"/>
    </location>
</feature>
<dbReference type="AlphaFoldDB" id="A0A9D1PA74"/>
<dbReference type="InterPro" id="IPR032774">
    <property type="entry name" value="WG_beta_rep"/>
</dbReference>
<reference evidence="2" key="2">
    <citation type="journal article" date="2021" name="PeerJ">
        <title>Extensive microbial diversity within the chicken gut microbiome revealed by metagenomics and culture.</title>
        <authorList>
            <person name="Gilroy R."/>
            <person name="Ravi A."/>
            <person name="Getino M."/>
            <person name="Pursley I."/>
            <person name="Horton D.L."/>
            <person name="Alikhan N.F."/>
            <person name="Baker D."/>
            <person name="Gharbi K."/>
            <person name="Hall N."/>
            <person name="Watson M."/>
            <person name="Adriaenssens E.M."/>
            <person name="Foster-Nyarko E."/>
            <person name="Jarju S."/>
            <person name="Secka A."/>
            <person name="Antonio M."/>
            <person name="Oren A."/>
            <person name="Chaudhuri R.R."/>
            <person name="La Ragione R."/>
            <person name="Hildebrand F."/>
            <person name="Pallen M.J."/>
        </authorList>
    </citation>
    <scope>NUCLEOTIDE SEQUENCE</scope>
    <source>
        <strain evidence="2">CHK183-6373</strain>
    </source>
</reference>
<keyword evidence="1" id="KW-0732">Signal</keyword>
<sequence>MKKLLACALALLLALPAGALAEAIALNLTEEDALVTPEGEVLVPPQEYMEIYAIGGGFYALGVYETGEDGFLRTRFALADAQGNALTQALYSSLECRDGVIYYEIDGHFGAMDAQCNPLVPCEYTRLIGDGQGDFLGFLALRTDPWDTTMDAVYALKASGDERETDISVIDLGESFSEGRIPALSSQTEAYGYLNAQGEWAIAPNFLYAGAFSDGMACAATQEGMGLIDGSGAWLLEPRFDVVEYGNGSLITTTVYGEGVYLYDAATRQQIASFPGAEVYAAHYGDYAVVYLPEEVRLVGADGGTLLSLAPGASVTVGENRAVVSTGEYGEQSVYLYDFAGKAVAGPFQALTSAGLHGGRECFIVDAFSVVEVDTGGVDSYITWDPSQIRSGLVDEDGNTLLPCEYEVLYSVGENRFFARQGLSEGMIDASGNWIVRFEMDS</sequence>
<dbReference type="PANTHER" id="PTHR37841">
    <property type="entry name" value="GLR2918 PROTEIN"/>
    <property type="match status" value="1"/>
</dbReference>
<dbReference type="InterPro" id="IPR011047">
    <property type="entry name" value="Quinoprotein_ADH-like_sf"/>
</dbReference>
<evidence type="ECO:0000313" key="2">
    <source>
        <dbReference type="EMBL" id="HIV29137.1"/>
    </source>
</evidence>
<gene>
    <name evidence="2" type="ORF">IAA64_14335</name>
</gene>
<organism evidence="2 3">
    <name type="scientific">Candidatus Ornithocaccomicrobium faecavium</name>
    <dbReference type="NCBI Taxonomy" id="2840890"/>
    <lineage>
        <taxon>Bacteria</taxon>
        <taxon>Bacillati</taxon>
        <taxon>Bacillota</taxon>
        <taxon>Clostridia</taxon>
        <taxon>Candidatus Ornithocaccomicrobium</taxon>
    </lineage>
</organism>
<protein>
    <submittedName>
        <fullName evidence="2">WG repeat-containing protein</fullName>
    </submittedName>
</protein>
<dbReference type="Pfam" id="PF14903">
    <property type="entry name" value="WG_beta_rep"/>
    <property type="match status" value="2"/>
</dbReference>
<evidence type="ECO:0000256" key="1">
    <source>
        <dbReference type="SAM" id="SignalP"/>
    </source>
</evidence>
<evidence type="ECO:0000313" key="3">
    <source>
        <dbReference type="Proteomes" id="UP000886884"/>
    </source>
</evidence>
<accession>A0A9D1PA74</accession>
<name>A0A9D1PA74_9FIRM</name>
<dbReference type="PANTHER" id="PTHR37841:SF1">
    <property type="entry name" value="DUF3298 DOMAIN-CONTAINING PROTEIN"/>
    <property type="match status" value="1"/>
</dbReference>
<dbReference type="SUPFAM" id="SSF50998">
    <property type="entry name" value="Quinoprotein alcohol dehydrogenase-like"/>
    <property type="match status" value="1"/>
</dbReference>
<dbReference type="EMBL" id="DVOT01000256">
    <property type="protein sequence ID" value="HIV29137.1"/>
    <property type="molecule type" value="Genomic_DNA"/>
</dbReference>
<dbReference type="Proteomes" id="UP000886884">
    <property type="component" value="Unassembled WGS sequence"/>
</dbReference>